<dbReference type="InterPro" id="IPR013626">
    <property type="entry name" value="PaO"/>
</dbReference>
<protein>
    <submittedName>
        <fullName evidence="13">Rieske 2Fe-2S domain-containing protein</fullName>
    </submittedName>
</protein>
<evidence type="ECO:0000259" key="12">
    <source>
        <dbReference type="PROSITE" id="PS51296"/>
    </source>
</evidence>
<evidence type="ECO:0000313" key="13">
    <source>
        <dbReference type="EMBL" id="MBE9032644.1"/>
    </source>
</evidence>
<dbReference type="InterPro" id="IPR044043">
    <property type="entry name" value="VanA_C_cat"/>
</dbReference>
<dbReference type="Pfam" id="PF00355">
    <property type="entry name" value="Rieske"/>
    <property type="match status" value="1"/>
</dbReference>
<keyword evidence="10 11" id="KW-0472">Membrane</keyword>
<evidence type="ECO:0000256" key="10">
    <source>
        <dbReference type="ARBA" id="ARBA00023136"/>
    </source>
</evidence>
<name>A0A928Z5B2_9CYAN</name>
<dbReference type="SUPFAM" id="SSF50022">
    <property type="entry name" value="ISP domain"/>
    <property type="match status" value="1"/>
</dbReference>
<reference evidence="13" key="1">
    <citation type="submission" date="2020-10" db="EMBL/GenBank/DDBJ databases">
        <authorList>
            <person name="Castelo-Branco R."/>
            <person name="Eusebio N."/>
            <person name="Adriana R."/>
            <person name="Vieira A."/>
            <person name="Brugerolle De Fraissinette N."/>
            <person name="Rezende De Castro R."/>
            <person name="Schneider M.P."/>
            <person name="Vasconcelos V."/>
            <person name="Leao P.N."/>
        </authorList>
    </citation>
    <scope>NUCLEOTIDE SEQUENCE</scope>
    <source>
        <strain evidence="13">LEGE 11480</strain>
    </source>
</reference>
<dbReference type="InterPro" id="IPR036922">
    <property type="entry name" value="Rieske_2Fe-2S_sf"/>
</dbReference>
<dbReference type="InterPro" id="IPR017941">
    <property type="entry name" value="Rieske_2Fe-2S"/>
</dbReference>
<dbReference type="PANTHER" id="PTHR21266:SF32">
    <property type="entry name" value="CHOLESTEROL 7-DESATURASE NVD"/>
    <property type="match status" value="1"/>
</dbReference>
<evidence type="ECO:0000256" key="7">
    <source>
        <dbReference type="ARBA" id="ARBA00023002"/>
    </source>
</evidence>
<keyword evidence="5" id="KW-0809">Transit peptide</keyword>
<evidence type="ECO:0000256" key="8">
    <source>
        <dbReference type="ARBA" id="ARBA00023004"/>
    </source>
</evidence>
<comment type="caution">
    <text evidence="13">The sequence shown here is derived from an EMBL/GenBank/DDBJ whole genome shotgun (WGS) entry which is preliminary data.</text>
</comment>
<evidence type="ECO:0000256" key="9">
    <source>
        <dbReference type="ARBA" id="ARBA00023014"/>
    </source>
</evidence>
<dbReference type="Gene3D" id="3.90.380.10">
    <property type="entry name" value="Naphthalene 1,2-dioxygenase Alpha Subunit, Chain A, domain 1"/>
    <property type="match status" value="1"/>
</dbReference>
<dbReference type="EMBL" id="JADEXQ010000116">
    <property type="protein sequence ID" value="MBE9032644.1"/>
    <property type="molecule type" value="Genomic_DNA"/>
</dbReference>
<proteinExistence type="predicted"/>
<dbReference type="GO" id="GO:0016705">
    <property type="term" value="F:oxidoreductase activity, acting on paired donors, with incorporation or reduction of molecular oxygen"/>
    <property type="evidence" value="ECO:0007669"/>
    <property type="project" value="UniProtKB-ARBA"/>
</dbReference>
<gene>
    <name evidence="13" type="ORF">IQ266_23175</name>
</gene>
<comment type="subcellular location">
    <subcellularLocation>
        <location evidence="1">Membrane</location>
    </subcellularLocation>
</comment>
<dbReference type="SUPFAM" id="SSF55961">
    <property type="entry name" value="Bet v1-like"/>
    <property type="match status" value="1"/>
</dbReference>
<accession>A0A928Z5B2</accession>
<evidence type="ECO:0000256" key="11">
    <source>
        <dbReference type="SAM" id="Phobius"/>
    </source>
</evidence>
<dbReference type="PANTHER" id="PTHR21266">
    <property type="entry name" value="IRON-SULFUR DOMAIN CONTAINING PROTEIN"/>
    <property type="match status" value="1"/>
</dbReference>
<dbReference type="GO" id="GO:0010277">
    <property type="term" value="F:chlorophyllide a oxygenase activity"/>
    <property type="evidence" value="ECO:0007669"/>
    <property type="project" value="InterPro"/>
</dbReference>
<evidence type="ECO:0000256" key="5">
    <source>
        <dbReference type="ARBA" id="ARBA00022946"/>
    </source>
</evidence>
<dbReference type="Gene3D" id="2.102.10.10">
    <property type="entry name" value="Rieske [2Fe-2S] iron-sulphur domain"/>
    <property type="match status" value="1"/>
</dbReference>
<dbReference type="RefSeq" id="WP_264327464.1">
    <property type="nucleotide sequence ID" value="NZ_JADEXQ010000116.1"/>
</dbReference>
<dbReference type="PROSITE" id="PS51296">
    <property type="entry name" value="RIESKE"/>
    <property type="match status" value="1"/>
</dbReference>
<dbReference type="Proteomes" id="UP000625316">
    <property type="component" value="Unassembled WGS sequence"/>
</dbReference>
<feature type="transmembrane region" description="Helical" evidence="11">
    <location>
        <begin position="430"/>
        <end position="451"/>
    </location>
</feature>
<dbReference type="Pfam" id="PF08417">
    <property type="entry name" value="PaO"/>
    <property type="match status" value="1"/>
</dbReference>
<dbReference type="GO" id="GO:0051537">
    <property type="term" value="F:2 iron, 2 sulfur cluster binding"/>
    <property type="evidence" value="ECO:0007669"/>
    <property type="project" value="UniProtKB-KW"/>
</dbReference>
<keyword evidence="7" id="KW-0560">Oxidoreductase</keyword>
<dbReference type="GO" id="GO:0016020">
    <property type="term" value="C:membrane"/>
    <property type="evidence" value="ECO:0007669"/>
    <property type="project" value="UniProtKB-SubCell"/>
</dbReference>
<keyword evidence="3" id="KW-0001">2Fe-2S</keyword>
<dbReference type="GO" id="GO:0005737">
    <property type="term" value="C:cytoplasm"/>
    <property type="evidence" value="ECO:0007669"/>
    <property type="project" value="TreeGrafter"/>
</dbReference>
<dbReference type="GO" id="GO:0046872">
    <property type="term" value="F:metal ion binding"/>
    <property type="evidence" value="ECO:0007669"/>
    <property type="project" value="UniProtKB-KW"/>
</dbReference>
<evidence type="ECO:0000256" key="3">
    <source>
        <dbReference type="ARBA" id="ARBA00022714"/>
    </source>
</evidence>
<keyword evidence="6 11" id="KW-1133">Transmembrane helix</keyword>
<dbReference type="Pfam" id="PF19112">
    <property type="entry name" value="VanA_C"/>
    <property type="match status" value="1"/>
</dbReference>
<dbReference type="AlphaFoldDB" id="A0A928Z5B2"/>
<sequence>MVMNLEQAIAGGNGKVERFPGGADIERFEVLEAWYPVFYLRDLDQTKPQRFTLLDLDLVIWWEPTSQTWRAMTDRCPHRLAPLSEGRITADGHLECPYHGWTFAGTGECQTIPQQTANDAAETSQRACIRSFPTAERQGMLFVFPGQADNAATTPVPIIGPLETDPDGWTLFDTFRDLPYDALTLLENVLDPSHLPFTHHNSVGKRENAAPMDLQIVESGKQGFRGTWPEGPRKGNLGKQDTVFVAPNLMWHELTSKQFGRTLTVVYATPTRKGECRLFARFPFQFSSKIPALAISLMPRWYSHLNQNMILEDDQIFLHYQERYLAKQGGSDNISKAFYMPTKADRFVFEFRQWVSLYQADPFPGQVLPPAQSRTQLLDRYHSHTKNCASCRKANVRISQIQIALGTIAVLALAVSPVLTIVTSQMGLPLLPLAIGNAMITIIASLGWWSLGQFKRGFTQGRMVPPRNIAEKGAKAN</sequence>
<feature type="domain" description="Rieske" evidence="12">
    <location>
        <begin position="34"/>
        <end position="143"/>
    </location>
</feature>
<evidence type="ECO:0000256" key="4">
    <source>
        <dbReference type="ARBA" id="ARBA00022723"/>
    </source>
</evidence>
<feature type="transmembrane region" description="Helical" evidence="11">
    <location>
        <begin position="403"/>
        <end position="424"/>
    </location>
</feature>
<evidence type="ECO:0000256" key="6">
    <source>
        <dbReference type="ARBA" id="ARBA00022989"/>
    </source>
</evidence>
<organism evidence="13 14">
    <name type="scientific">Romeriopsis navalis LEGE 11480</name>
    <dbReference type="NCBI Taxonomy" id="2777977"/>
    <lineage>
        <taxon>Bacteria</taxon>
        <taxon>Bacillati</taxon>
        <taxon>Cyanobacteriota</taxon>
        <taxon>Cyanophyceae</taxon>
        <taxon>Leptolyngbyales</taxon>
        <taxon>Leptolyngbyaceae</taxon>
        <taxon>Romeriopsis</taxon>
        <taxon>Romeriopsis navalis</taxon>
    </lineage>
</organism>
<keyword evidence="4" id="KW-0479">Metal-binding</keyword>
<dbReference type="CDD" id="cd03480">
    <property type="entry name" value="Rieske_RO_Alpha_PaO"/>
    <property type="match status" value="1"/>
</dbReference>
<keyword evidence="2 11" id="KW-0812">Transmembrane</keyword>
<keyword evidence="8" id="KW-0408">Iron</keyword>
<dbReference type="InterPro" id="IPR050584">
    <property type="entry name" value="Cholesterol_7-desaturase"/>
</dbReference>
<keyword evidence="9" id="KW-0411">Iron-sulfur</keyword>
<evidence type="ECO:0000313" key="14">
    <source>
        <dbReference type="Proteomes" id="UP000625316"/>
    </source>
</evidence>
<evidence type="ECO:0000256" key="1">
    <source>
        <dbReference type="ARBA" id="ARBA00004370"/>
    </source>
</evidence>
<keyword evidence="14" id="KW-1185">Reference proteome</keyword>
<evidence type="ECO:0000256" key="2">
    <source>
        <dbReference type="ARBA" id="ARBA00022692"/>
    </source>
</evidence>